<dbReference type="Pfam" id="PF12130">
    <property type="entry name" value="bMERB_dom"/>
    <property type="match status" value="1"/>
</dbReference>
<reference evidence="3" key="2">
    <citation type="journal article" date="2008" name="Genome Biol.">
        <title>Improved genome assembly and evidence-based global gene model set for the chordate Ciona intestinalis: new insight into intron and operon populations.</title>
        <authorList>
            <person name="Satou Y."/>
            <person name="Mineta K."/>
            <person name="Ogasawara M."/>
            <person name="Sasakura Y."/>
            <person name="Shoguchi E."/>
            <person name="Ueno K."/>
            <person name="Yamada L."/>
            <person name="Matsumoto J."/>
            <person name="Wasserscheid J."/>
            <person name="Dewar K."/>
            <person name="Wiley G.B."/>
            <person name="Macmil S.L."/>
            <person name="Roe B.A."/>
            <person name="Zeller R.W."/>
            <person name="Hastings K.E."/>
            <person name="Lemaire P."/>
            <person name="Lindquist E."/>
            <person name="Endo T."/>
            <person name="Hotta K."/>
            <person name="Inaba K."/>
        </authorList>
    </citation>
    <scope>NUCLEOTIDE SEQUENCE [LARGE SCALE GENOMIC DNA]</scope>
    <source>
        <strain evidence="3">wild type</strain>
    </source>
</reference>
<evidence type="ECO:0000259" key="2">
    <source>
        <dbReference type="PROSITE" id="PS51848"/>
    </source>
</evidence>
<protein>
    <recommendedName>
        <fullName evidence="2">BMERB domain-containing protein</fullName>
    </recommendedName>
</protein>
<dbReference type="InterPro" id="IPR022735">
    <property type="entry name" value="bMERB_dom"/>
</dbReference>
<evidence type="ECO:0000256" key="1">
    <source>
        <dbReference type="SAM" id="MobiDB-lite"/>
    </source>
</evidence>
<feature type="domain" description="BMERB" evidence="2">
    <location>
        <begin position="14"/>
        <end position="161"/>
    </location>
</feature>
<accession>F6VB31</accession>
<feature type="compositionally biased region" description="Basic residues" evidence="1">
    <location>
        <begin position="177"/>
        <end position="195"/>
    </location>
</feature>
<dbReference type="SMART" id="SM01203">
    <property type="entry name" value="DUF3585"/>
    <property type="match status" value="1"/>
</dbReference>
<dbReference type="OMA" id="HADVEYK"/>
<organism evidence="3 4">
    <name type="scientific">Ciona intestinalis</name>
    <name type="common">Transparent sea squirt</name>
    <name type="synonym">Ascidia intestinalis</name>
    <dbReference type="NCBI Taxonomy" id="7719"/>
    <lineage>
        <taxon>Eukaryota</taxon>
        <taxon>Metazoa</taxon>
        <taxon>Chordata</taxon>
        <taxon>Tunicata</taxon>
        <taxon>Ascidiacea</taxon>
        <taxon>Phlebobranchia</taxon>
        <taxon>Cionidae</taxon>
        <taxon>Ciona</taxon>
    </lineage>
</organism>
<dbReference type="PANTHER" id="PTHR23167:SF46">
    <property type="entry name" value="EPS15 HOMOLOGY DOMAIN CONTAINING PROTEIN-BINDING PROTEIN 1, ISOFORM F"/>
    <property type="match status" value="1"/>
</dbReference>
<dbReference type="InterPro" id="IPR050540">
    <property type="entry name" value="F-actin_Monoox_Mical"/>
</dbReference>
<dbReference type="STRING" id="7719.ENSCINP00000022552"/>
<dbReference type="AlphaFoldDB" id="F6VB31"/>
<evidence type="ECO:0000313" key="3">
    <source>
        <dbReference type="Ensembl" id="ENSCINP00000022552.2"/>
    </source>
</evidence>
<reference evidence="4" key="1">
    <citation type="journal article" date="2002" name="Science">
        <title>The draft genome of Ciona intestinalis: insights into chordate and vertebrate origins.</title>
        <authorList>
            <person name="Dehal P."/>
            <person name="Satou Y."/>
            <person name="Campbell R.K."/>
            <person name="Chapman J."/>
            <person name="Degnan B."/>
            <person name="De Tomaso A."/>
            <person name="Davidson B."/>
            <person name="Di Gregorio A."/>
            <person name="Gelpke M."/>
            <person name="Goodstein D.M."/>
            <person name="Harafuji N."/>
            <person name="Hastings K.E."/>
            <person name="Ho I."/>
            <person name="Hotta K."/>
            <person name="Huang W."/>
            <person name="Kawashima T."/>
            <person name="Lemaire P."/>
            <person name="Martinez D."/>
            <person name="Meinertzhagen I.A."/>
            <person name="Necula S."/>
            <person name="Nonaka M."/>
            <person name="Putnam N."/>
            <person name="Rash S."/>
            <person name="Saiga H."/>
            <person name="Satake M."/>
            <person name="Terry A."/>
            <person name="Yamada L."/>
            <person name="Wang H.G."/>
            <person name="Awazu S."/>
            <person name="Azumi K."/>
            <person name="Boore J."/>
            <person name="Branno M."/>
            <person name="Chin-Bow S."/>
            <person name="DeSantis R."/>
            <person name="Doyle S."/>
            <person name="Francino P."/>
            <person name="Keys D.N."/>
            <person name="Haga S."/>
            <person name="Hayashi H."/>
            <person name="Hino K."/>
            <person name="Imai K.S."/>
            <person name="Inaba K."/>
            <person name="Kano S."/>
            <person name="Kobayashi K."/>
            <person name="Kobayashi M."/>
            <person name="Lee B.I."/>
            <person name="Makabe K.W."/>
            <person name="Manohar C."/>
            <person name="Matassi G."/>
            <person name="Medina M."/>
            <person name="Mochizuki Y."/>
            <person name="Mount S."/>
            <person name="Morishita T."/>
            <person name="Miura S."/>
            <person name="Nakayama A."/>
            <person name="Nishizaka S."/>
            <person name="Nomoto H."/>
            <person name="Ohta F."/>
            <person name="Oishi K."/>
            <person name="Rigoutsos I."/>
            <person name="Sano M."/>
            <person name="Sasaki A."/>
            <person name="Sasakura Y."/>
            <person name="Shoguchi E."/>
            <person name="Shin-i T."/>
            <person name="Spagnuolo A."/>
            <person name="Stainier D."/>
            <person name="Suzuki M.M."/>
            <person name="Tassy O."/>
            <person name="Takatori N."/>
            <person name="Tokuoka M."/>
            <person name="Yagi K."/>
            <person name="Yoshizaki F."/>
            <person name="Wada S."/>
            <person name="Zhang C."/>
            <person name="Hyatt P.D."/>
            <person name="Larimer F."/>
            <person name="Detter C."/>
            <person name="Doggett N."/>
            <person name="Glavina T."/>
            <person name="Hawkins T."/>
            <person name="Richardson P."/>
            <person name="Lucas S."/>
            <person name="Kohara Y."/>
            <person name="Levine M."/>
            <person name="Satoh N."/>
            <person name="Rokhsar D.S."/>
        </authorList>
    </citation>
    <scope>NUCLEOTIDE SEQUENCE [LARGE SCALE GENOMIC DNA]</scope>
</reference>
<sequence>KPARPAPGYGFPLIKRSVKWEMTEEEVVSEMAILDVQLKDLEKKGVKLEEVLRGNEVKTETDQLLREWFDLVHDKNKLVRRETDLVYLMQQQRLEQEHADVEYKIRKLLNKPDGEKTEEEKEEESNLLDQLVQVVERRNVIINSIEEARVKEEEEDAAYDRMKIQMDSPPDNDNSKMKKKKNKVKKMFSKKKKSSKHDAEPTEQTSNT</sequence>
<proteinExistence type="predicted"/>
<dbReference type="Proteomes" id="UP000008144">
    <property type="component" value="Chromosome 7"/>
</dbReference>
<dbReference type="HOGENOM" id="CLU_1131302_0_0_1"/>
<feature type="compositionally biased region" description="Basic and acidic residues" evidence="1">
    <location>
        <begin position="151"/>
        <end position="164"/>
    </location>
</feature>
<dbReference type="PANTHER" id="PTHR23167">
    <property type="entry name" value="CALPONIN HOMOLOGY DOMAIN-CONTAINING PROTEIN DDB_G0272472-RELATED"/>
    <property type="match status" value="1"/>
</dbReference>
<evidence type="ECO:0000313" key="4">
    <source>
        <dbReference type="Proteomes" id="UP000008144"/>
    </source>
</evidence>
<keyword evidence="4" id="KW-1185">Reference proteome</keyword>
<dbReference type="EMBL" id="EAAA01002422">
    <property type="status" value="NOT_ANNOTATED_CDS"/>
    <property type="molecule type" value="Genomic_DNA"/>
</dbReference>
<feature type="region of interest" description="Disordered" evidence="1">
    <location>
        <begin position="151"/>
        <end position="208"/>
    </location>
</feature>
<name>F6VB31_CIOIN</name>
<dbReference type="Ensembl" id="ENSCINT00000022798.2">
    <property type="protein sequence ID" value="ENSCINP00000022552.2"/>
    <property type="gene ID" value="ENSCING00000011930.2"/>
</dbReference>
<dbReference type="PROSITE" id="PS51848">
    <property type="entry name" value="BMERB"/>
    <property type="match status" value="1"/>
</dbReference>
<reference evidence="3" key="4">
    <citation type="submission" date="2025-09" db="UniProtKB">
        <authorList>
            <consortium name="Ensembl"/>
        </authorList>
    </citation>
    <scope>IDENTIFICATION</scope>
</reference>
<reference evidence="3" key="3">
    <citation type="submission" date="2025-08" db="UniProtKB">
        <authorList>
            <consortium name="Ensembl"/>
        </authorList>
    </citation>
    <scope>IDENTIFICATION</scope>
</reference>
<dbReference type="InParanoid" id="F6VB31"/>
<dbReference type="GeneTree" id="ENSGT00940000156057"/>